<keyword evidence="3" id="KW-1185">Reference proteome</keyword>
<gene>
    <name evidence="2" type="ORF">CSAL01_10169</name>
</gene>
<proteinExistence type="predicted"/>
<organism evidence="2 3">
    <name type="scientific">Colletotrichum salicis</name>
    <dbReference type="NCBI Taxonomy" id="1209931"/>
    <lineage>
        <taxon>Eukaryota</taxon>
        <taxon>Fungi</taxon>
        <taxon>Dikarya</taxon>
        <taxon>Ascomycota</taxon>
        <taxon>Pezizomycotina</taxon>
        <taxon>Sordariomycetes</taxon>
        <taxon>Hypocreomycetidae</taxon>
        <taxon>Glomerellales</taxon>
        <taxon>Glomerellaceae</taxon>
        <taxon>Colletotrichum</taxon>
        <taxon>Colletotrichum acutatum species complex</taxon>
    </lineage>
</organism>
<protein>
    <submittedName>
        <fullName evidence="2">Uncharacterized protein</fullName>
    </submittedName>
</protein>
<evidence type="ECO:0000256" key="1">
    <source>
        <dbReference type="SAM" id="Coils"/>
    </source>
</evidence>
<dbReference type="Proteomes" id="UP000070121">
    <property type="component" value="Unassembled WGS sequence"/>
</dbReference>
<feature type="coiled-coil region" evidence="1">
    <location>
        <begin position="143"/>
        <end position="170"/>
    </location>
</feature>
<sequence>MVDNNNLTYQGLKFVQYTEEEHKKLFNQLKADDKKKAKERRLEGKDFIDILTTSREEALSELAHYQIRAGKIARAGKHEAAELRIKVAEAYDEAHKSYVQAQEYYKHIDYFRKESERKDRVIQQSQYEVVGLQAQLHQKTQEAADQQGQLNNAVAKNKELLAQLNDVRKKVNGIMSATGVLSPAASTEYDRESSMA</sequence>
<dbReference type="EMBL" id="JFFI01000079">
    <property type="protein sequence ID" value="KXH69462.1"/>
    <property type="molecule type" value="Genomic_DNA"/>
</dbReference>
<dbReference type="AlphaFoldDB" id="A0A135VA19"/>
<name>A0A135VA19_9PEZI</name>
<keyword evidence="1" id="KW-0175">Coiled coil</keyword>
<dbReference type="OrthoDB" id="4836961at2759"/>
<evidence type="ECO:0000313" key="2">
    <source>
        <dbReference type="EMBL" id="KXH69462.1"/>
    </source>
</evidence>
<evidence type="ECO:0000313" key="3">
    <source>
        <dbReference type="Proteomes" id="UP000070121"/>
    </source>
</evidence>
<reference evidence="2 3" key="1">
    <citation type="submission" date="2014-02" db="EMBL/GenBank/DDBJ databases">
        <title>The genome sequence of Colletotrichum salicis CBS 607.94.</title>
        <authorList>
            <person name="Baroncelli R."/>
            <person name="Thon M.R."/>
        </authorList>
    </citation>
    <scope>NUCLEOTIDE SEQUENCE [LARGE SCALE GENOMIC DNA]</scope>
    <source>
        <strain evidence="2 3">CBS 607.94</strain>
    </source>
</reference>
<accession>A0A135VA19</accession>
<comment type="caution">
    <text evidence="2">The sequence shown here is derived from an EMBL/GenBank/DDBJ whole genome shotgun (WGS) entry which is preliminary data.</text>
</comment>